<dbReference type="SMART" id="SM00219">
    <property type="entry name" value="TyrKc"/>
    <property type="match status" value="1"/>
</dbReference>
<evidence type="ECO:0000256" key="3">
    <source>
        <dbReference type="ARBA" id="ARBA00011902"/>
    </source>
</evidence>
<dbReference type="PRINTS" id="PR00109">
    <property type="entry name" value="TYRKINASE"/>
</dbReference>
<evidence type="ECO:0000256" key="9">
    <source>
        <dbReference type="ARBA" id="ARBA00023137"/>
    </source>
</evidence>
<dbReference type="Gene3D" id="3.30.200.20">
    <property type="entry name" value="Phosphorylase Kinase, domain 1"/>
    <property type="match status" value="1"/>
</dbReference>
<keyword evidence="8 13" id="KW-0472">Membrane</keyword>
<keyword evidence="5 11" id="KW-0547">Nucleotide-binding</keyword>
<name>A0A914E7Q4_9BILA</name>
<evidence type="ECO:0000256" key="6">
    <source>
        <dbReference type="ARBA" id="ARBA00022777"/>
    </source>
</evidence>
<evidence type="ECO:0000313" key="16">
    <source>
        <dbReference type="WBParaSite" id="ACRNAN_scaffold6269.g32662.t1"/>
    </source>
</evidence>
<protein>
    <recommendedName>
        <fullName evidence="3">receptor protein-tyrosine kinase</fullName>
        <ecNumber evidence="3">2.7.10.1</ecNumber>
    </recommendedName>
</protein>
<dbReference type="PANTHER" id="PTHR24416:SF566">
    <property type="entry name" value="EPIDERMAL GROWTH FACTOR RECEPTOR"/>
    <property type="match status" value="1"/>
</dbReference>
<dbReference type="GO" id="GO:0061564">
    <property type="term" value="P:axon development"/>
    <property type="evidence" value="ECO:0007669"/>
    <property type="project" value="UniProtKB-ARBA"/>
</dbReference>
<dbReference type="InterPro" id="IPR020635">
    <property type="entry name" value="Tyr_kinase_cat_dom"/>
</dbReference>
<dbReference type="SUPFAM" id="SSF56112">
    <property type="entry name" value="Protein kinase-like (PK-like)"/>
    <property type="match status" value="1"/>
</dbReference>
<dbReference type="GO" id="GO:0043066">
    <property type="term" value="P:negative regulation of apoptotic process"/>
    <property type="evidence" value="ECO:0007669"/>
    <property type="project" value="TreeGrafter"/>
</dbReference>
<proteinExistence type="predicted"/>
<feature type="binding site" evidence="11">
    <location>
        <position position="449"/>
    </location>
    <ligand>
        <name>ATP</name>
        <dbReference type="ChEBI" id="CHEBI:30616"/>
    </ligand>
</feature>
<dbReference type="PROSITE" id="PS50011">
    <property type="entry name" value="PROTEIN_KINASE_DOM"/>
    <property type="match status" value="1"/>
</dbReference>
<dbReference type="InterPro" id="IPR008266">
    <property type="entry name" value="Tyr_kinase_AS"/>
</dbReference>
<dbReference type="FunFam" id="1.10.510.10:FF:001512">
    <property type="entry name" value="Receptor tyrosine-protein kinase erbB-2"/>
    <property type="match status" value="1"/>
</dbReference>
<dbReference type="WBParaSite" id="ACRNAN_scaffold6269.g32662.t1">
    <property type="protein sequence ID" value="ACRNAN_scaffold6269.g32662.t1"/>
    <property type="gene ID" value="ACRNAN_scaffold6269.g32662"/>
</dbReference>
<dbReference type="PROSITE" id="PS00107">
    <property type="entry name" value="PROTEIN_KINASE_ATP"/>
    <property type="match status" value="1"/>
</dbReference>
<dbReference type="CDD" id="cd00192">
    <property type="entry name" value="PTKc"/>
    <property type="match status" value="1"/>
</dbReference>
<dbReference type="InterPro" id="IPR000719">
    <property type="entry name" value="Prot_kinase_dom"/>
</dbReference>
<evidence type="ECO:0000313" key="15">
    <source>
        <dbReference type="Proteomes" id="UP000887540"/>
    </source>
</evidence>
<feature type="domain" description="Protein kinase" evidence="14">
    <location>
        <begin position="418"/>
        <end position="684"/>
    </location>
</feature>
<evidence type="ECO:0000256" key="10">
    <source>
        <dbReference type="ARBA" id="ARBA00051243"/>
    </source>
</evidence>
<dbReference type="GO" id="GO:0043235">
    <property type="term" value="C:receptor complex"/>
    <property type="evidence" value="ECO:0007669"/>
    <property type="project" value="TreeGrafter"/>
</dbReference>
<dbReference type="GO" id="GO:0007169">
    <property type="term" value="P:cell surface receptor protein tyrosine kinase signaling pathway"/>
    <property type="evidence" value="ECO:0007669"/>
    <property type="project" value="TreeGrafter"/>
</dbReference>
<dbReference type="GO" id="GO:0004714">
    <property type="term" value="F:transmembrane receptor protein tyrosine kinase activity"/>
    <property type="evidence" value="ECO:0007669"/>
    <property type="project" value="UniProtKB-EC"/>
</dbReference>
<dbReference type="GO" id="GO:0009925">
    <property type="term" value="C:basal plasma membrane"/>
    <property type="evidence" value="ECO:0007669"/>
    <property type="project" value="TreeGrafter"/>
</dbReference>
<dbReference type="GO" id="GO:0005524">
    <property type="term" value="F:ATP binding"/>
    <property type="evidence" value="ECO:0007669"/>
    <property type="project" value="UniProtKB-UniRule"/>
</dbReference>
<dbReference type="PANTHER" id="PTHR24416">
    <property type="entry name" value="TYROSINE-PROTEIN KINASE RECEPTOR"/>
    <property type="match status" value="1"/>
</dbReference>
<dbReference type="GO" id="GO:0008284">
    <property type="term" value="P:positive regulation of cell population proliferation"/>
    <property type="evidence" value="ECO:0007669"/>
    <property type="project" value="TreeGrafter"/>
</dbReference>
<evidence type="ECO:0000259" key="14">
    <source>
        <dbReference type="PROSITE" id="PS50011"/>
    </source>
</evidence>
<evidence type="ECO:0000256" key="7">
    <source>
        <dbReference type="ARBA" id="ARBA00022840"/>
    </source>
</evidence>
<evidence type="ECO:0000256" key="1">
    <source>
        <dbReference type="ARBA" id="ARBA00004167"/>
    </source>
</evidence>
<evidence type="ECO:0000256" key="13">
    <source>
        <dbReference type="SAM" id="Phobius"/>
    </source>
</evidence>
<evidence type="ECO:0000256" key="5">
    <source>
        <dbReference type="ARBA" id="ARBA00022741"/>
    </source>
</evidence>
<dbReference type="Pfam" id="PF07714">
    <property type="entry name" value="PK_Tyr_Ser-Thr"/>
    <property type="match status" value="1"/>
</dbReference>
<feature type="compositionally biased region" description="Low complexity" evidence="12">
    <location>
        <begin position="20"/>
        <end position="29"/>
    </location>
</feature>
<feature type="compositionally biased region" description="Polar residues" evidence="12">
    <location>
        <begin position="1"/>
        <end position="13"/>
    </location>
</feature>
<dbReference type="InterPro" id="IPR017441">
    <property type="entry name" value="Protein_kinase_ATP_BS"/>
</dbReference>
<evidence type="ECO:0000256" key="8">
    <source>
        <dbReference type="ARBA" id="ARBA00023136"/>
    </source>
</evidence>
<accession>A0A914E7Q4</accession>
<dbReference type="Proteomes" id="UP000887540">
    <property type="component" value="Unplaced"/>
</dbReference>
<reference evidence="16" key="1">
    <citation type="submission" date="2022-11" db="UniProtKB">
        <authorList>
            <consortium name="WormBaseParasite"/>
        </authorList>
    </citation>
    <scope>IDENTIFICATION</scope>
</reference>
<dbReference type="InterPro" id="IPR037177">
    <property type="entry name" value="DLC_sf"/>
</dbReference>
<dbReference type="GO" id="GO:0030286">
    <property type="term" value="C:dynein complex"/>
    <property type="evidence" value="ECO:0007669"/>
    <property type="project" value="InterPro"/>
</dbReference>
<evidence type="ECO:0000256" key="11">
    <source>
        <dbReference type="PROSITE-ProRule" id="PRU10141"/>
    </source>
</evidence>
<comment type="catalytic activity">
    <reaction evidence="10">
        <text>L-tyrosyl-[protein] + ATP = O-phospho-L-tyrosyl-[protein] + ADP + H(+)</text>
        <dbReference type="Rhea" id="RHEA:10596"/>
        <dbReference type="Rhea" id="RHEA-COMP:10136"/>
        <dbReference type="Rhea" id="RHEA-COMP:20101"/>
        <dbReference type="ChEBI" id="CHEBI:15378"/>
        <dbReference type="ChEBI" id="CHEBI:30616"/>
        <dbReference type="ChEBI" id="CHEBI:46858"/>
        <dbReference type="ChEBI" id="CHEBI:61978"/>
        <dbReference type="ChEBI" id="CHEBI:456216"/>
        <dbReference type="EC" id="2.7.10.1"/>
    </reaction>
</comment>
<evidence type="ECO:0000256" key="2">
    <source>
        <dbReference type="ARBA" id="ARBA00004308"/>
    </source>
</evidence>
<dbReference type="InterPro" id="IPR011009">
    <property type="entry name" value="Kinase-like_dom_sf"/>
</dbReference>
<evidence type="ECO:0000256" key="4">
    <source>
        <dbReference type="ARBA" id="ARBA00022679"/>
    </source>
</evidence>
<organism evidence="15 16">
    <name type="scientific">Acrobeloides nanus</name>
    <dbReference type="NCBI Taxonomy" id="290746"/>
    <lineage>
        <taxon>Eukaryota</taxon>
        <taxon>Metazoa</taxon>
        <taxon>Ecdysozoa</taxon>
        <taxon>Nematoda</taxon>
        <taxon>Chromadorea</taxon>
        <taxon>Rhabditida</taxon>
        <taxon>Tylenchina</taxon>
        <taxon>Cephalobomorpha</taxon>
        <taxon>Cephaloboidea</taxon>
        <taxon>Cephalobidae</taxon>
        <taxon>Acrobeloides</taxon>
    </lineage>
</organism>
<dbReference type="EC" id="2.7.10.1" evidence="3"/>
<dbReference type="GO" id="GO:0048680">
    <property type="term" value="P:positive regulation of axon regeneration"/>
    <property type="evidence" value="ECO:0007669"/>
    <property type="project" value="UniProtKB-ARBA"/>
</dbReference>
<sequence>MSSEESTNDQVKSLTKEEISNSISEQSQLSKERAENATTWLYEALQLYANDNWKEGNQNQICLYLKTKFDTAYGPYWICMTSRKNEPIYGVVTYDSKEGFIIFNLPNGLAFEVIKPRGGNDTLGKPTSLSKQEILESIWNASTLKKERIENATLWMHDALKQYADENWVDGNQAQICAYMSTKFDETYGIYWFCSTSERNTNIYDFVNVDTKEGFIRFELKNGLKFFIFKAPCGNSKGQVKSLTKEEISNSIIQPSTVLDVIKEDVITWLYESLKLYADDNWVEGNQNKICTDVGKKLDEKYGQYWGCMASPSNDHNIYGYNTYEQKDGLIYFDLPNGLLFQIMKSANNCSRNAIIYVIAYTMIAILLGTIIAMLVFFVGFISWQKLKIRKITRQNELLSLSQANTSSLLLIPIDKLKIGKQKLGSGEFSDVFSGKYFIDDKKVNVAIKNIKDVNEQELIKEAGIMARLTHIHLTKLYGICLADGCKMVTPLRELGSLKSYLQSQKNKIKPSDLLQYCFQVASGMEYLAERSIVHRDLAARNVLMKSRKHVEITDFGLSSLAQTDITIPSKMPFFWVAIECLSSPKKNLYCEATDVWSFGVTCWEILTFAKRPYENVFIDRRNVLQSMCAYLNNGNRLIRPENCSLELYQTLLLCWAPRSYSRPRFKILRETFEKYCETPSRFVLSKSIGNDKSIIDLKNVYNEDDENISGLGLYNDNSMRDKSKKEGNRYYDETELKEKEDAFVKVIAEADGPPEQDAYLDVIADSDEPPKQDAYLDVIADSDGPPNPIRRHSDPSYLTVISDEYIDAEKLKKCDSYIELINE</sequence>
<dbReference type="GO" id="GO:0012505">
    <property type="term" value="C:endomembrane system"/>
    <property type="evidence" value="ECO:0007669"/>
    <property type="project" value="UniProtKB-SubCell"/>
</dbReference>
<comment type="subcellular location">
    <subcellularLocation>
        <location evidence="2">Endomembrane system</location>
    </subcellularLocation>
    <subcellularLocation>
        <location evidence="1">Membrane</location>
        <topology evidence="1">Single-pass membrane protein</topology>
    </subcellularLocation>
</comment>
<dbReference type="SUPFAM" id="SSF54648">
    <property type="entry name" value="DLC"/>
    <property type="match status" value="1"/>
</dbReference>
<dbReference type="InterPro" id="IPR001245">
    <property type="entry name" value="Ser-Thr/Tyr_kinase_cat_dom"/>
</dbReference>
<dbReference type="AlphaFoldDB" id="A0A914E7Q4"/>
<keyword evidence="13" id="KW-1133">Transmembrane helix</keyword>
<keyword evidence="4" id="KW-0808">Transferase</keyword>
<keyword evidence="7 11" id="KW-0067">ATP-binding</keyword>
<feature type="region of interest" description="Disordered" evidence="12">
    <location>
        <begin position="1"/>
        <end position="30"/>
    </location>
</feature>
<keyword evidence="13" id="KW-0812">Transmembrane</keyword>
<feature type="transmembrane region" description="Helical" evidence="13">
    <location>
        <begin position="354"/>
        <end position="384"/>
    </location>
</feature>
<dbReference type="Gene3D" id="1.10.510.10">
    <property type="entry name" value="Transferase(Phosphotransferase) domain 1"/>
    <property type="match status" value="1"/>
</dbReference>
<keyword evidence="15" id="KW-1185">Reference proteome</keyword>
<keyword evidence="9" id="KW-0829">Tyrosine-protein kinase</keyword>
<dbReference type="InterPro" id="IPR050122">
    <property type="entry name" value="RTK"/>
</dbReference>
<evidence type="ECO:0000256" key="12">
    <source>
        <dbReference type="SAM" id="MobiDB-lite"/>
    </source>
</evidence>
<dbReference type="PROSITE" id="PS00109">
    <property type="entry name" value="PROTEIN_KINASE_TYR"/>
    <property type="match status" value="1"/>
</dbReference>
<dbReference type="Gene3D" id="3.30.740.10">
    <property type="entry name" value="Protein Inhibitor Of Neuronal Nitric Oxide Synthase"/>
    <property type="match status" value="1"/>
</dbReference>
<dbReference type="GO" id="GO:0007017">
    <property type="term" value="P:microtubule-based process"/>
    <property type="evidence" value="ECO:0007669"/>
    <property type="project" value="InterPro"/>
</dbReference>
<keyword evidence="6" id="KW-0418">Kinase</keyword>